<comment type="caution">
    <text evidence="2">The sequence shown here is derived from an EMBL/GenBank/DDBJ whole genome shotgun (WGS) entry which is preliminary data.</text>
</comment>
<dbReference type="RefSeq" id="WP_103264849.1">
    <property type="nucleotide sequence ID" value="NZ_CABMLE010000005.1"/>
</dbReference>
<evidence type="ECO:0000259" key="1">
    <source>
        <dbReference type="Pfam" id="PF12873"/>
    </source>
</evidence>
<dbReference type="EMBL" id="PPEK01000005">
    <property type="protein sequence ID" value="PNV67795.1"/>
    <property type="molecule type" value="Genomic_DNA"/>
</dbReference>
<evidence type="ECO:0000313" key="2">
    <source>
        <dbReference type="EMBL" id="PNV67795.1"/>
    </source>
</evidence>
<gene>
    <name evidence="2" type="ORF">C2L71_05825</name>
</gene>
<organism evidence="2 3">
    <name type="scientific">Enteroscipio rubneri</name>
    <dbReference type="NCBI Taxonomy" id="2070686"/>
    <lineage>
        <taxon>Bacteria</taxon>
        <taxon>Bacillati</taxon>
        <taxon>Actinomycetota</taxon>
        <taxon>Coriobacteriia</taxon>
        <taxon>Eggerthellales</taxon>
        <taxon>Eggerthellaceae</taxon>
        <taxon>Enteroscipio</taxon>
    </lineage>
</organism>
<dbReference type="InterPro" id="IPR024437">
    <property type="entry name" value="DUF3825"/>
</dbReference>
<proteinExistence type="predicted"/>
<keyword evidence="3" id="KW-1185">Reference proteome</keyword>
<name>A0A2K2UBT6_9ACTN</name>
<accession>A0A2K2UBT6</accession>
<dbReference type="OrthoDB" id="5493836at2"/>
<dbReference type="AlphaFoldDB" id="A0A2K2UBT6"/>
<reference evidence="3" key="1">
    <citation type="submission" date="2018-01" db="EMBL/GenBank/DDBJ databases">
        <title>Rubneribacter badeniensis gen. nov., sp. nov., and Colonibacter rubneri, gen. nov., sp. nov., WGS of new members of the Eggerthellaceae.</title>
        <authorList>
            <person name="Danylec N."/>
            <person name="Stoll D.A."/>
            <person name="Doetsch A."/>
            <person name="Kulling S.E."/>
            <person name="Huch M."/>
        </authorList>
    </citation>
    <scope>NUCLEOTIDE SEQUENCE [LARGE SCALE GENOMIC DNA]</scope>
    <source>
        <strain evidence="3">ResAG-96</strain>
    </source>
</reference>
<evidence type="ECO:0000313" key="3">
    <source>
        <dbReference type="Proteomes" id="UP000236197"/>
    </source>
</evidence>
<protein>
    <recommendedName>
        <fullName evidence="1">DUF3825 domain-containing protein</fullName>
    </recommendedName>
</protein>
<sequence>MAPSETGIPLETRQLVYRVLVDEFGFATDVPMAKVGAALLSAGIDKEDYGYSKLKAFLSDLGGFLTFTDIVANGVPQRLVTIVERDGWTAASSKPTLSPRPVAPSKELERFAWLGPWDVFLPKLASLALPESWDFGTPDPNGHRNVILKSYICTTFYRLKLEGKVFVDAEAGFAAFNTGLVDRRYDDIFACFEPSTSGIPWRFTGFCTRGSRGLGKRLVSLFNPLPEPASYFERKEDLLFDAERELIIDFDHVLVDNLARLPMDFLEDELHGNDEAQTLLETARAADPTERAACFERVGRIVENDARLFRRLRSRLKDAVDMARKRVRWNFKTAIPSYYPRANAMSLLLPLCLTDDDQVDAALVVQLVESGNYQGQTVLTMEQAYMNARLICRPDSDWLTPLR</sequence>
<dbReference type="Proteomes" id="UP000236197">
    <property type="component" value="Unassembled WGS sequence"/>
</dbReference>
<dbReference type="Pfam" id="PF12873">
    <property type="entry name" value="DUF3825"/>
    <property type="match status" value="1"/>
</dbReference>
<feature type="domain" description="DUF3825" evidence="1">
    <location>
        <begin position="124"/>
        <end position="398"/>
    </location>
</feature>